<gene>
    <name evidence="2" type="ORF">FA13DRAFT_1643510</name>
</gene>
<sequence>MFKTVANRVAHNTTIPGLGGNKDLRPLQDLITSEKTLIIALQKLSTDYTKAAEALRTWGQAEGDDLGVSRVLLETGARNSYLADRTY</sequence>
<reference evidence="2 3" key="1">
    <citation type="journal article" date="2019" name="Nat. Ecol. Evol.">
        <title>Megaphylogeny resolves global patterns of mushroom evolution.</title>
        <authorList>
            <person name="Varga T."/>
            <person name="Krizsan K."/>
            <person name="Foldi C."/>
            <person name="Dima B."/>
            <person name="Sanchez-Garcia M."/>
            <person name="Sanchez-Ramirez S."/>
            <person name="Szollosi G.J."/>
            <person name="Szarkandi J.G."/>
            <person name="Papp V."/>
            <person name="Albert L."/>
            <person name="Andreopoulos W."/>
            <person name="Angelini C."/>
            <person name="Antonin V."/>
            <person name="Barry K.W."/>
            <person name="Bougher N.L."/>
            <person name="Buchanan P."/>
            <person name="Buyck B."/>
            <person name="Bense V."/>
            <person name="Catcheside P."/>
            <person name="Chovatia M."/>
            <person name="Cooper J."/>
            <person name="Damon W."/>
            <person name="Desjardin D."/>
            <person name="Finy P."/>
            <person name="Geml J."/>
            <person name="Haridas S."/>
            <person name="Hughes K."/>
            <person name="Justo A."/>
            <person name="Karasinski D."/>
            <person name="Kautmanova I."/>
            <person name="Kiss B."/>
            <person name="Kocsube S."/>
            <person name="Kotiranta H."/>
            <person name="LaButti K.M."/>
            <person name="Lechner B.E."/>
            <person name="Liimatainen K."/>
            <person name="Lipzen A."/>
            <person name="Lukacs Z."/>
            <person name="Mihaltcheva S."/>
            <person name="Morgado L.N."/>
            <person name="Niskanen T."/>
            <person name="Noordeloos M.E."/>
            <person name="Ohm R.A."/>
            <person name="Ortiz-Santana B."/>
            <person name="Ovrebo C."/>
            <person name="Racz N."/>
            <person name="Riley R."/>
            <person name="Savchenko A."/>
            <person name="Shiryaev A."/>
            <person name="Soop K."/>
            <person name="Spirin V."/>
            <person name="Szebenyi C."/>
            <person name="Tomsovsky M."/>
            <person name="Tulloss R.E."/>
            <person name="Uehling J."/>
            <person name="Grigoriev I.V."/>
            <person name="Vagvolgyi C."/>
            <person name="Papp T."/>
            <person name="Martin F.M."/>
            <person name="Miettinen O."/>
            <person name="Hibbett D.S."/>
            <person name="Nagy L.G."/>
        </authorList>
    </citation>
    <scope>NUCLEOTIDE SEQUENCE [LARGE SCALE GENOMIC DNA]</scope>
    <source>
        <strain evidence="2 3">FP101781</strain>
    </source>
</reference>
<dbReference type="Proteomes" id="UP000298030">
    <property type="component" value="Unassembled WGS sequence"/>
</dbReference>
<evidence type="ECO:0000313" key="2">
    <source>
        <dbReference type="EMBL" id="TEB21121.1"/>
    </source>
</evidence>
<protein>
    <submittedName>
        <fullName evidence="2">Uncharacterized protein</fullName>
    </submittedName>
</protein>
<feature type="region of interest" description="Disordered" evidence="1">
    <location>
        <begin position="1"/>
        <end position="22"/>
    </location>
</feature>
<name>A0A4Y7SHB4_COPMI</name>
<dbReference type="OrthoDB" id="5599269at2759"/>
<comment type="caution">
    <text evidence="2">The sequence shown here is derived from an EMBL/GenBank/DDBJ whole genome shotgun (WGS) entry which is preliminary data.</text>
</comment>
<keyword evidence="3" id="KW-1185">Reference proteome</keyword>
<evidence type="ECO:0000256" key="1">
    <source>
        <dbReference type="SAM" id="MobiDB-lite"/>
    </source>
</evidence>
<accession>A0A4Y7SHB4</accession>
<proteinExistence type="predicted"/>
<dbReference type="InterPro" id="IPR027267">
    <property type="entry name" value="AH/BAR_dom_sf"/>
</dbReference>
<dbReference type="STRING" id="71717.A0A4Y7SHB4"/>
<dbReference type="EMBL" id="QPFP01000121">
    <property type="protein sequence ID" value="TEB21121.1"/>
    <property type="molecule type" value="Genomic_DNA"/>
</dbReference>
<dbReference type="AlphaFoldDB" id="A0A4Y7SHB4"/>
<evidence type="ECO:0000313" key="3">
    <source>
        <dbReference type="Proteomes" id="UP000298030"/>
    </source>
</evidence>
<organism evidence="2 3">
    <name type="scientific">Coprinellus micaceus</name>
    <name type="common">Glistening ink-cap mushroom</name>
    <name type="synonym">Coprinus micaceus</name>
    <dbReference type="NCBI Taxonomy" id="71717"/>
    <lineage>
        <taxon>Eukaryota</taxon>
        <taxon>Fungi</taxon>
        <taxon>Dikarya</taxon>
        <taxon>Basidiomycota</taxon>
        <taxon>Agaricomycotina</taxon>
        <taxon>Agaricomycetes</taxon>
        <taxon>Agaricomycetidae</taxon>
        <taxon>Agaricales</taxon>
        <taxon>Agaricineae</taxon>
        <taxon>Psathyrellaceae</taxon>
        <taxon>Coprinellus</taxon>
    </lineage>
</organism>
<dbReference type="Gene3D" id="1.20.1270.60">
    <property type="entry name" value="Arfaptin homology (AH) domain/BAR domain"/>
    <property type="match status" value="1"/>
</dbReference>